<name>A0A380WJQ0_AMIAI</name>
<evidence type="ECO:0008006" key="8">
    <source>
        <dbReference type="Google" id="ProtNLM"/>
    </source>
</evidence>
<keyword evidence="2 5" id="KW-0812">Transmembrane</keyword>
<keyword evidence="4 5" id="KW-0472">Membrane</keyword>
<evidence type="ECO:0000256" key="3">
    <source>
        <dbReference type="ARBA" id="ARBA00022989"/>
    </source>
</evidence>
<evidence type="ECO:0000256" key="5">
    <source>
        <dbReference type="SAM" id="Phobius"/>
    </source>
</evidence>
<dbReference type="Pfam" id="PF04191">
    <property type="entry name" value="PEMT"/>
    <property type="match status" value="1"/>
</dbReference>
<dbReference type="PANTHER" id="PTHR43847:SF1">
    <property type="entry name" value="BLL3993 PROTEIN"/>
    <property type="match status" value="1"/>
</dbReference>
<dbReference type="PANTHER" id="PTHR43847">
    <property type="entry name" value="BLL3993 PROTEIN"/>
    <property type="match status" value="1"/>
</dbReference>
<evidence type="ECO:0000256" key="2">
    <source>
        <dbReference type="ARBA" id="ARBA00022692"/>
    </source>
</evidence>
<reference evidence="6 7" key="1">
    <citation type="submission" date="2018-06" db="EMBL/GenBank/DDBJ databases">
        <authorList>
            <consortium name="Pathogen Informatics"/>
            <person name="Doyle S."/>
        </authorList>
    </citation>
    <scope>NUCLEOTIDE SEQUENCE [LARGE SCALE GENOMIC DNA]</scope>
    <source>
        <strain evidence="6 7">NCTC10684</strain>
    </source>
</reference>
<keyword evidence="3 5" id="KW-1133">Transmembrane helix</keyword>
<dbReference type="InterPro" id="IPR007318">
    <property type="entry name" value="Phopholipid_MeTrfase"/>
</dbReference>
<gene>
    <name evidence="6" type="ORF">NCTC10684_02207</name>
</gene>
<accession>A0A380WJQ0</accession>
<protein>
    <recommendedName>
        <fullName evidence="8">Isoprenylcysteine carboxyl methyltransferase</fullName>
    </recommendedName>
</protein>
<dbReference type="RefSeq" id="WP_115731224.1">
    <property type="nucleotide sequence ID" value="NZ_BAAAVY010000019.1"/>
</dbReference>
<dbReference type="Gene3D" id="1.20.120.1630">
    <property type="match status" value="1"/>
</dbReference>
<feature type="transmembrane region" description="Helical" evidence="5">
    <location>
        <begin position="38"/>
        <end position="61"/>
    </location>
</feature>
<dbReference type="Proteomes" id="UP000254701">
    <property type="component" value="Unassembled WGS sequence"/>
</dbReference>
<comment type="subcellular location">
    <subcellularLocation>
        <location evidence="1">Endomembrane system</location>
        <topology evidence="1">Multi-pass membrane protein</topology>
    </subcellularLocation>
</comment>
<dbReference type="EMBL" id="UFSM01000001">
    <property type="protein sequence ID" value="SUU88975.1"/>
    <property type="molecule type" value="Genomic_DNA"/>
</dbReference>
<evidence type="ECO:0000313" key="6">
    <source>
        <dbReference type="EMBL" id="SUU88975.1"/>
    </source>
</evidence>
<dbReference type="GO" id="GO:0012505">
    <property type="term" value="C:endomembrane system"/>
    <property type="evidence" value="ECO:0007669"/>
    <property type="project" value="UniProtKB-SubCell"/>
</dbReference>
<feature type="transmembrane region" description="Helical" evidence="5">
    <location>
        <begin position="90"/>
        <end position="108"/>
    </location>
</feature>
<dbReference type="AlphaFoldDB" id="A0A380WJQ0"/>
<evidence type="ECO:0000256" key="1">
    <source>
        <dbReference type="ARBA" id="ARBA00004127"/>
    </source>
</evidence>
<evidence type="ECO:0000313" key="7">
    <source>
        <dbReference type="Proteomes" id="UP000254701"/>
    </source>
</evidence>
<proteinExistence type="predicted"/>
<sequence>MRKPFAILGSVAFFIAAPGVVAGLMPWLLSGQYGLPPAPLPLVIVGAALAAVGLGVLLHAFGRFAVEGLGTPAPIAPTDRLVVGGVYRHVRNPMYVAVLSIILGQALIFATWQLAAYAATMGAVMATFVRLYEEPVLLRQHGADYETYRQNVPGWLPRLTPWRRA</sequence>
<organism evidence="6 7">
    <name type="scientific">Aminobacter aminovorans</name>
    <name type="common">Chelatobacter heintzii</name>
    <dbReference type="NCBI Taxonomy" id="83263"/>
    <lineage>
        <taxon>Bacteria</taxon>
        <taxon>Pseudomonadati</taxon>
        <taxon>Pseudomonadota</taxon>
        <taxon>Alphaproteobacteria</taxon>
        <taxon>Hyphomicrobiales</taxon>
        <taxon>Phyllobacteriaceae</taxon>
        <taxon>Aminobacter</taxon>
    </lineage>
</organism>
<dbReference type="InterPro" id="IPR052527">
    <property type="entry name" value="Metal_cation-efflux_comp"/>
</dbReference>
<dbReference type="OrthoDB" id="9811969at2"/>
<evidence type="ECO:0000256" key="4">
    <source>
        <dbReference type="ARBA" id="ARBA00023136"/>
    </source>
</evidence>